<evidence type="ECO:0000256" key="6">
    <source>
        <dbReference type="SAM" id="MobiDB-lite"/>
    </source>
</evidence>
<dbReference type="GO" id="GO:0055091">
    <property type="term" value="P:phospholipid homeostasis"/>
    <property type="evidence" value="ECO:0007669"/>
    <property type="project" value="TreeGrafter"/>
</dbReference>
<comment type="caution">
    <text evidence="8">The sequence shown here is derived from an EMBL/GenBank/DDBJ whole genome shotgun (WGS) entry which is preliminary data.</text>
</comment>
<evidence type="ECO:0000256" key="2">
    <source>
        <dbReference type="ARBA" id="ARBA00022475"/>
    </source>
</evidence>
<evidence type="ECO:0000256" key="3">
    <source>
        <dbReference type="ARBA" id="ARBA00022692"/>
    </source>
</evidence>
<sequence length="352" mass="38634">MKLTPTQHPSTRSGGGGPAEATVADAHAALREHGQHSSGFLALNTGNDYFAAEGLSGVIAYRPFGRGYWVQFSGPIASPDACAPLEDAFHEAAARAGRRVLKVQLLRGDAERIAADGYVVNQFGSSYSIDLSQFGLIGGKFRKTRSMVARSRKAGVTVSEVDRERSADPGFVAQLDAIDAAWLRDKGKHTKELRFLIGQRGGPMQEHRKLFVAELEGRLIAYFSFSPVYGRQHGWLADLERRLPDTPPGVADHLFSDAAKKMYREGAGWLHLGLTPFVGLEAEHEIANGRSRMVGLALNSIREYGGALYPADSALSFKLKWRPHLVTPEYVAFPKRFRLRDAWCLARTTNAL</sequence>
<dbReference type="InterPro" id="IPR051211">
    <property type="entry name" value="PG_lysyltransferase"/>
</dbReference>
<dbReference type="Pfam" id="PF09924">
    <property type="entry name" value="LPG_synthase_C"/>
    <property type="match status" value="1"/>
</dbReference>
<dbReference type="PANTHER" id="PTHR34697:SF2">
    <property type="entry name" value="PHOSPHATIDYLGLYCEROL LYSYLTRANSFERASE"/>
    <property type="match status" value="1"/>
</dbReference>
<dbReference type="RefSeq" id="WP_196153859.1">
    <property type="nucleotide sequence ID" value="NZ_JADMLG010000026.1"/>
</dbReference>
<dbReference type="InterPro" id="IPR016181">
    <property type="entry name" value="Acyl_CoA_acyltransferase"/>
</dbReference>
<dbReference type="AlphaFoldDB" id="A0A931IJS4"/>
<keyword evidence="3" id="KW-0812">Transmembrane</keyword>
<dbReference type="Proteomes" id="UP000655751">
    <property type="component" value="Unassembled WGS sequence"/>
</dbReference>
<protein>
    <submittedName>
        <fullName evidence="8">DUF2156 domain-containing protein</fullName>
    </submittedName>
</protein>
<keyword evidence="5" id="KW-0472">Membrane</keyword>
<organism evidence="8 9">
    <name type="scientific">Nocardia bovistercoris</name>
    <dbReference type="NCBI Taxonomy" id="2785916"/>
    <lineage>
        <taxon>Bacteria</taxon>
        <taxon>Bacillati</taxon>
        <taxon>Actinomycetota</taxon>
        <taxon>Actinomycetes</taxon>
        <taxon>Mycobacteriales</taxon>
        <taxon>Nocardiaceae</taxon>
        <taxon>Nocardia</taxon>
    </lineage>
</organism>
<proteinExistence type="predicted"/>
<dbReference type="PANTHER" id="PTHR34697">
    <property type="entry name" value="PHOSPHATIDYLGLYCEROL LYSYLTRANSFERASE"/>
    <property type="match status" value="1"/>
</dbReference>
<keyword evidence="2" id="KW-1003">Cell membrane</keyword>
<feature type="region of interest" description="Disordered" evidence="6">
    <location>
        <begin position="1"/>
        <end position="20"/>
    </location>
</feature>
<evidence type="ECO:0000256" key="1">
    <source>
        <dbReference type="ARBA" id="ARBA00004651"/>
    </source>
</evidence>
<dbReference type="GO" id="GO:0005886">
    <property type="term" value="C:plasma membrane"/>
    <property type="evidence" value="ECO:0007669"/>
    <property type="project" value="UniProtKB-SubCell"/>
</dbReference>
<dbReference type="InterPro" id="IPR024320">
    <property type="entry name" value="LPG_synthase_C"/>
</dbReference>
<reference evidence="8" key="1">
    <citation type="submission" date="2020-11" db="EMBL/GenBank/DDBJ databases">
        <title>Nocardia NEAU-351.nov., a novel actinomycete isolated from the cow dung.</title>
        <authorList>
            <person name="Zhang X."/>
        </authorList>
    </citation>
    <scope>NUCLEOTIDE SEQUENCE</scope>
    <source>
        <strain evidence="8">NEAU-351</strain>
    </source>
</reference>
<gene>
    <name evidence="8" type="ORF">IT779_35420</name>
</gene>
<keyword evidence="9" id="KW-1185">Reference proteome</keyword>
<name>A0A931IJS4_9NOCA</name>
<evidence type="ECO:0000256" key="4">
    <source>
        <dbReference type="ARBA" id="ARBA00022989"/>
    </source>
</evidence>
<keyword evidence="4" id="KW-1133">Transmembrane helix</keyword>
<accession>A0A931IJS4</accession>
<comment type="subcellular location">
    <subcellularLocation>
        <location evidence="1">Cell membrane</location>
        <topology evidence="1">Multi-pass membrane protein</topology>
    </subcellularLocation>
</comment>
<evidence type="ECO:0000313" key="9">
    <source>
        <dbReference type="Proteomes" id="UP000655751"/>
    </source>
</evidence>
<evidence type="ECO:0000256" key="5">
    <source>
        <dbReference type="ARBA" id="ARBA00023136"/>
    </source>
</evidence>
<feature type="compositionally biased region" description="Polar residues" evidence="6">
    <location>
        <begin position="1"/>
        <end position="12"/>
    </location>
</feature>
<feature type="domain" description="Phosphatidylglycerol lysyltransferase C-terminal" evidence="7">
    <location>
        <begin position="29"/>
        <end position="333"/>
    </location>
</feature>
<evidence type="ECO:0000259" key="7">
    <source>
        <dbReference type="Pfam" id="PF09924"/>
    </source>
</evidence>
<dbReference type="SUPFAM" id="SSF55729">
    <property type="entry name" value="Acyl-CoA N-acyltransferases (Nat)"/>
    <property type="match status" value="1"/>
</dbReference>
<dbReference type="EMBL" id="JADMLG010000026">
    <property type="protein sequence ID" value="MBH0781575.1"/>
    <property type="molecule type" value="Genomic_DNA"/>
</dbReference>
<evidence type="ECO:0000313" key="8">
    <source>
        <dbReference type="EMBL" id="MBH0781575.1"/>
    </source>
</evidence>
<dbReference type="GO" id="GO:0016755">
    <property type="term" value="F:aminoacyltransferase activity"/>
    <property type="evidence" value="ECO:0007669"/>
    <property type="project" value="TreeGrafter"/>
</dbReference>